<sequence length="1145" mass="132568">MRTINTFRIYCFDDHCSQFESETWVTTAIERNVQNLDLFIISQITEKIPMLPVRLFTCKTLVDLRLGWCTLPPFGGVTSLPSLKKIYLEYVEYLVDDALPRLLSGCPVLDELIFEGFLVANCYIMSSPTIKRLMVDFTYNISDYSRDYKVEINAPALKYLELVDGVASHISARTLTSLIEAEVVFVNETEFEDDQYYLSVLRFVDRLCKVKRLKLAIALVLPSQIKSIARFDNCTRLELDADWVLLTKFLESADNLEILVIRKLLSSLESYGCCYYQVCQFESETWVTTAIERNVQNLDLFIISQITEKIPMLPVRLFTCKTLVDLRLGWCTLPPFSGVTSLPSLKKIYLEYVEYLVDDALPRLLSGCPVLDELIFEGFLVANCYIMSSPTIKRLMVDFTYNISNYSRDYKVEINAPALKYLELVDGVASHISARNLTSLIEAEVVFDNQTGFEDDQYYLSVLRFVDRLCKVKRLKLAIALVLPPQIKSIARFDNCNQLEFDADWVLLTKFLESADNLEILVIRKVWFYRSRNWIEPKQVPTCMLSCLGTVRVDRFGCTEAEFEMVRYFLMNAIVLERMEIHIRDDRFDLETKVDATQRIALFQRGSEALILFKSQSVGVFYIQENMFLQRSAPTIQTSNPRMNPAPNPDPHHKSLHPELEIRFVKADTLCRIYMERTRESSRKCQRLSNRVQNMRSIDRLSGLPDGVICHILSFLPTKISVSTSILAKRWRFLWTHVPNLDIEGGYSNVGTQHSDIVNSVMMLHEVKNLNTFRLCRVICNDYQLRTWITTAIQRSVRNLYLDFDIFSDMFTLPRRLFTCKTLVKMKLNSCKCVPSSGDISLPSLKKLHLSYVEYEDDEALPNLLSDCPVLEELIIDYIFRDGQKNLGCVTISSPTVKSLKVKFEYDTDNFEYCPDYRMIINVPALRYLQVHDCSLRRITSLPRTMTSLIEADIYFEEDFTSDGNNYTGYAVTFLNCLCNLKCLKITSYHSEEVLAGFLRLPILYLLRSTLSDVAFDGPIVKFDNLTKLELSLTVDWLDLVKFLEFADNLEVLIVTIGMEYYMEPKEVPKCMLSRLRTIRIDLFCCGEHEFYMVRYLLRNAQVLEMMEIFHSCIVFLNPDKQKLKALRRISLFERGSKACQLAFY</sequence>
<evidence type="ECO:0000313" key="3">
    <source>
        <dbReference type="Proteomes" id="UP000653305"/>
    </source>
</evidence>
<dbReference type="PANTHER" id="PTHR31900:SF34">
    <property type="entry name" value="EMB|CAB62440.1-RELATED"/>
    <property type="match status" value="1"/>
</dbReference>
<protein>
    <submittedName>
        <fullName evidence="2">F-box/FBD/LRR-repeat protein at3g52680</fullName>
    </submittedName>
</protein>
<dbReference type="CDD" id="cd22160">
    <property type="entry name" value="F-box_AtFBL13-like"/>
    <property type="match status" value="1"/>
</dbReference>
<dbReference type="InterPro" id="IPR032675">
    <property type="entry name" value="LRR_dom_sf"/>
</dbReference>
<dbReference type="InterPro" id="IPR036047">
    <property type="entry name" value="F-box-like_dom_sf"/>
</dbReference>
<accession>A0A830CV15</accession>
<dbReference type="PANTHER" id="PTHR31900">
    <property type="entry name" value="F-BOX/RNI SUPERFAMILY PROTEIN-RELATED"/>
    <property type="match status" value="1"/>
</dbReference>
<dbReference type="Gene3D" id="1.20.1280.50">
    <property type="match status" value="1"/>
</dbReference>
<dbReference type="Pfam" id="PF08387">
    <property type="entry name" value="FBD"/>
    <property type="match status" value="2"/>
</dbReference>
<organism evidence="2 3">
    <name type="scientific">Phtheirospermum japonicum</name>
    <dbReference type="NCBI Taxonomy" id="374723"/>
    <lineage>
        <taxon>Eukaryota</taxon>
        <taxon>Viridiplantae</taxon>
        <taxon>Streptophyta</taxon>
        <taxon>Embryophyta</taxon>
        <taxon>Tracheophyta</taxon>
        <taxon>Spermatophyta</taxon>
        <taxon>Magnoliopsida</taxon>
        <taxon>eudicotyledons</taxon>
        <taxon>Gunneridae</taxon>
        <taxon>Pentapetalae</taxon>
        <taxon>asterids</taxon>
        <taxon>lamiids</taxon>
        <taxon>Lamiales</taxon>
        <taxon>Orobanchaceae</taxon>
        <taxon>Orobanchaceae incertae sedis</taxon>
        <taxon>Phtheirospermum</taxon>
    </lineage>
</organism>
<dbReference type="InterPro" id="IPR050232">
    <property type="entry name" value="FBL13/AtMIF1-like"/>
</dbReference>
<evidence type="ECO:0000259" key="1">
    <source>
        <dbReference type="SMART" id="SM00579"/>
    </source>
</evidence>
<dbReference type="InterPro" id="IPR053781">
    <property type="entry name" value="F-box_AtFBL13-like"/>
</dbReference>
<dbReference type="InterPro" id="IPR055411">
    <property type="entry name" value="LRR_FXL15/At3g58940/PEG3-like"/>
</dbReference>
<dbReference type="EMBL" id="BMAC01000860">
    <property type="protein sequence ID" value="GFQ03731.1"/>
    <property type="molecule type" value="Genomic_DNA"/>
</dbReference>
<dbReference type="Pfam" id="PF24758">
    <property type="entry name" value="LRR_At5g56370"/>
    <property type="match status" value="3"/>
</dbReference>
<dbReference type="SUPFAM" id="SSF52047">
    <property type="entry name" value="RNI-like"/>
    <property type="match status" value="1"/>
</dbReference>
<dbReference type="InterPro" id="IPR001810">
    <property type="entry name" value="F-box_dom"/>
</dbReference>
<dbReference type="Proteomes" id="UP000653305">
    <property type="component" value="Unassembled WGS sequence"/>
</dbReference>
<evidence type="ECO:0000313" key="2">
    <source>
        <dbReference type="EMBL" id="GFQ03731.1"/>
    </source>
</evidence>
<dbReference type="OrthoDB" id="811707at2759"/>
<dbReference type="SUPFAM" id="SSF52058">
    <property type="entry name" value="L domain-like"/>
    <property type="match status" value="1"/>
</dbReference>
<dbReference type="AlphaFoldDB" id="A0A830CV15"/>
<keyword evidence="3" id="KW-1185">Reference proteome</keyword>
<feature type="domain" description="FBD" evidence="1">
    <location>
        <begin position="1070"/>
        <end position="1145"/>
    </location>
</feature>
<dbReference type="Gene3D" id="3.80.10.10">
    <property type="entry name" value="Ribonuclease Inhibitor"/>
    <property type="match status" value="2"/>
</dbReference>
<feature type="domain" description="FBD" evidence="1">
    <location>
        <begin position="542"/>
        <end position="614"/>
    </location>
</feature>
<name>A0A830CV15_9LAMI</name>
<dbReference type="Pfam" id="PF00646">
    <property type="entry name" value="F-box"/>
    <property type="match status" value="1"/>
</dbReference>
<proteinExistence type="predicted"/>
<dbReference type="SMART" id="SM00579">
    <property type="entry name" value="FBD"/>
    <property type="match status" value="2"/>
</dbReference>
<gene>
    <name evidence="2" type="ORF">PHJA_002516900</name>
</gene>
<dbReference type="InterPro" id="IPR006566">
    <property type="entry name" value="FBD"/>
</dbReference>
<dbReference type="SUPFAM" id="SSF81383">
    <property type="entry name" value="F-box domain"/>
    <property type="match status" value="1"/>
</dbReference>
<reference evidence="2" key="1">
    <citation type="submission" date="2020-07" db="EMBL/GenBank/DDBJ databases">
        <title>Ethylene signaling mediates host invasion by parasitic plants.</title>
        <authorList>
            <person name="Yoshida S."/>
        </authorList>
    </citation>
    <scope>NUCLEOTIDE SEQUENCE</scope>
    <source>
        <strain evidence="2">Okayama</strain>
    </source>
</reference>
<comment type="caution">
    <text evidence="2">The sequence shown here is derived from an EMBL/GenBank/DDBJ whole genome shotgun (WGS) entry which is preliminary data.</text>
</comment>